<organism evidence="4 5">
    <name type="scientific">Paenibacillus alvei</name>
    <name type="common">Bacillus alvei</name>
    <dbReference type="NCBI Taxonomy" id="44250"/>
    <lineage>
        <taxon>Bacteria</taxon>
        <taxon>Bacillati</taxon>
        <taxon>Bacillota</taxon>
        <taxon>Bacilli</taxon>
        <taxon>Bacillales</taxon>
        <taxon>Paenibacillaceae</taxon>
        <taxon>Paenibacillus</taxon>
    </lineage>
</organism>
<reference evidence="4" key="1">
    <citation type="submission" date="2018-08" db="EMBL/GenBank/DDBJ databases">
        <authorList>
            <person name="Ferrada E.E."/>
            <person name="Latorre B.A."/>
        </authorList>
    </citation>
    <scope>NUCLEOTIDE SEQUENCE</scope>
    <source>
        <strain evidence="4">Paenibacillus B-LR1</strain>
    </source>
</reference>
<feature type="transmembrane region" description="Helical" evidence="1">
    <location>
        <begin position="55"/>
        <end position="88"/>
    </location>
</feature>
<feature type="domain" description="LiaF transmembrane" evidence="2">
    <location>
        <begin position="9"/>
        <end position="98"/>
    </location>
</feature>
<dbReference type="Proteomes" id="UP000304148">
    <property type="component" value="Chromosome"/>
</dbReference>
<gene>
    <name evidence="3" type="ORF">M5X04_27280</name>
    <name evidence="4" type="ORF">PBLR_10394</name>
</gene>
<dbReference type="EMBL" id="LS992241">
    <property type="protein sequence ID" value="SYX81974.1"/>
    <property type="molecule type" value="Genomic_DNA"/>
</dbReference>
<name>A0A383R613_PAEAL</name>
<reference evidence="3 6" key="3">
    <citation type="submission" date="2022-05" db="EMBL/GenBank/DDBJ databases">
        <title>Genome Sequencing of Bee-Associated Microbes.</title>
        <authorList>
            <person name="Dunlap C."/>
        </authorList>
    </citation>
    <scope>NUCLEOTIDE SEQUENCE [LARGE SCALE GENOMIC DNA]</scope>
    <source>
        <strain evidence="3 6">NRRL NRS-750</strain>
    </source>
</reference>
<protein>
    <recommendedName>
        <fullName evidence="2">LiaF transmembrane domain-containing protein</fullName>
    </recommendedName>
</protein>
<evidence type="ECO:0000313" key="5">
    <source>
        <dbReference type="Proteomes" id="UP000304148"/>
    </source>
</evidence>
<keyword evidence="1" id="KW-0812">Transmembrane</keyword>
<dbReference type="Pfam" id="PF22570">
    <property type="entry name" value="LiaF-TM"/>
    <property type="match status" value="1"/>
</dbReference>
<keyword evidence="6" id="KW-1185">Reference proteome</keyword>
<reference evidence="5" key="2">
    <citation type="submission" date="2018-08" db="EMBL/GenBank/DDBJ databases">
        <authorList>
            <person name="Chevrot R."/>
        </authorList>
    </citation>
    <scope>NUCLEOTIDE SEQUENCE [LARGE SCALE GENOMIC DNA]</scope>
</reference>
<dbReference type="Proteomes" id="UP001527090">
    <property type="component" value="Unassembled WGS sequence"/>
</dbReference>
<dbReference type="RefSeq" id="WP_021254299.1">
    <property type="nucleotide sequence ID" value="NZ_JAMDLY010000025.1"/>
</dbReference>
<accession>A0A383R613</accession>
<dbReference type="InterPro" id="IPR054331">
    <property type="entry name" value="LiaF_TM"/>
</dbReference>
<evidence type="ECO:0000259" key="2">
    <source>
        <dbReference type="Pfam" id="PF22570"/>
    </source>
</evidence>
<keyword evidence="1" id="KW-1133">Transmembrane helix</keyword>
<dbReference type="AlphaFoldDB" id="A0A383R613"/>
<evidence type="ECO:0000256" key="1">
    <source>
        <dbReference type="SAM" id="Phobius"/>
    </source>
</evidence>
<proteinExistence type="predicted"/>
<evidence type="ECO:0000313" key="4">
    <source>
        <dbReference type="EMBL" id="SYX81974.1"/>
    </source>
</evidence>
<evidence type="ECO:0000313" key="6">
    <source>
        <dbReference type="Proteomes" id="UP001527090"/>
    </source>
</evidence>
<evidence type="ECO:0000313" key="3">
    <source>
        <dbReference type="EMBL" id="MCY9533002.1"/>
    </source>
</evidence>
<feature type="transmembrane region" description="Helical" evidence="1">
    <location>
        <begin position="6"/>
        <end position="25"/>
    </location>
</feature>
<keyword evidence="1" id="KW-0472">Membrane</keyword>
<sequence>MQTNKGNTFAFVLIALGGIILLSKFGIHLGSWFGYLFPLILIALGYYGVKAGNSFFGWIFIIIGAISLIGKLSWIIGIIVAVGLIGFGISMLGGKRNKSHPF</sequence>
<dbReference type="EMBL" id="JAMDLY010000025">
    <property type="protein sequence ID" value="MCY9533002.1"/>
    <property type="molecule type" value="Genomic_DNA"/>
</dbReference>